<name>A0A0U5L2Q2_9GAMM</name>
<gene>
    <name evidence="1" type="ORF">EM595_1390</name>
</gene>
<accession>A0A0U5L2Q2</accession>
<proteinExistence type="predicted"/>
<dbReference type="AlphaFoldDB" id="A0A0U5L2Q2"/>
<evidence type="ECO:0000313" key="2">
    <source>
        <dbReference type="Proteomes" id="UP000059419"/>
    </source>
</evidence>
<keyword evidence="2" id="KW-1185">Reference proteome</keyword>
<dbReference type="Proteomes" id="UP000059419">
    <property type="component" value="Chromosome 1"/>
</dbReference>
<dbReference type="PATRIC" id="fig|1619313.3.peg.1440"/>
<evidence type="ECO:0000313" key="1">
    <source>
        <dbReference type="EMBL" id="CUU23624.1"/>
    </source>
</evidence>
<sequence length="30" mass="3449">MAPFLSPFAIELRSKYVAIVLNQPFWLPEA</sequence>
<dbReference type="EMBL" id="LN907827">
    <property type="protein sequence ID" value="CUU23624.1"/>
    <property type="molecule type" value="Genomic_DNA"/>
</dbReference>
<dbReference type="KEGG" id="ege:EM595_1390"/>
<dbReference type="STRING" id="1619313.EM595_1390"/>
<protein>
    <submittedName>
        <fullName evidence="1">Uncharacterized protein</fullName>
    </submittedName>
</protein>
<organism evidence="1 2">
    <name type="scientific">Duffyella gerundensis</name>
    <dbReference type="NCBI Taxonomy" id="1619313"/>
    <lineage>
        <taxon>Bacteria</taxon>
        <taxon>Pseudomonadati</taxon>
        <taxon>Pseudomonadota</taxon>
        <taxon>Gammaproteobacteria</taxon>
        <taxon>Enterobacterales</taxon>
        <taxon>Erwiniaceae</taxon>
        <taxon>Duffyella</taxon>
    </lineage>
</organism>
<reference evidence="2" key="1">
    <citation type="submission" date="2015-11" db="EMBL/GenBank/DDBJ databases">
        <authorList>
            <person name="Blom J."/>
        </authorList>
    </citation>
    <scope>NUCLEOTIDE SEQUENCE [LARGE SCALE GENOMIC DNA]</scope>
</reference>